<evidence type="ECO:0000256" key="2">
    <source>
        <dbReference type="SAM" id="Phobius"/>
    </source>
</evidence>
<feature type="compositionally biased region" description="Low complexity" evidence="1">
    <location>
        <begin position="531"/>
        <end position="552"/>
    </location>
</feature>
<keyword evidence="2" id="KW-1133">Transmembrane helix</keyword>
<feature type="compositionally biased region" description="Low complexity" evidence="1">
    <location>
        <begin position="1032"/>
        <end position="1046"/>
    </location>
</feature>
<proteinExistence type="predicted"/>
<protein>
    <submittedName>
        <fullName evidence="3">Uncharacterized protein</fullName>
    </submittedName>
</protein>
<dbReference type="VEuPathDB" id="ToxoDB:EBH_0020630"/>
<keyword evidence="2" id="KW-0472">Membrane</keyword>
<sequence length="1061" mass="110386">MQVATTVELGIRPTSTRPLGWSESFVDVLPEEVPRPVAWKSLRDRRSGGVGWANISVEALATVVAVAAAFFVVRCALYLVNASKSRVTVRFLAGAKLTKSEDGENPCGTTDGDLPAEAAPAAEEEDENEPLDKQDLLKRAQGYATELKNVIYKNKCLFMEVKPDNRVKYISEILCLCVVEFAALYSLLARRERAGISETIRSIFRHVGELRGSLPRTQLSDSRRRHIKFLHGLLRRLPQVEPAAALEERQRLLRLKQLLQLQDMALVQLNNGVSWLREYLGGSNKGSDDSTVAASSAEGATAAVGGVAAAEKGTQSAAKCGVAAAEGGVAAAEGTGAADEGAHAAAEGSGAAAEGADAAAEGADAAAEGAGAAAIGAAVGTDAKVAAVVWAIEDTVHTRREQILVDPLLRGWLQKVHTERPHYSIISIQRFEAITRSPLPNHRELIESLLKTRLASGKEPMAYARPDGAGTARRVSSSSADGERAGGKWGTRPKGPSLAPLPQRPKKFPPPRSPKEGGTTGSAPLYASFRASQGAGVAAAAAGGKHVAQQAASQSGDLPLRAPSNISSDVSPSDSPGVPQASAFSAAAQPAAALSTEERAPQGTHDSEASDVSCGEGCSDSPLPPRASPTPTASSSIVAVSAATVDSALHSVLSPGSPDDSPVGSASSPPEAPGTAHDFLERSTALETSSTASGKPFGDFDRAPGPPKPRHAIPFLSLAREPAEFTRSFSIIEDSGTWFLQATPADGSGLQMEREVMLESPESPLQASASEPLPGSPWIPTERFSPSEPARLQTSVDTAAILRSLEFPSVSRAGSPDDSPVGSAASSPSGVSGTAHDFLDSSTSGKPFGDFDRAPGPPKPRHAIPFLSLARERAELTRSFSTVEDSGTWFLQATPADGSGLQREREVMLESPESPLQASASKPGSPWIPTRPFSASEPAGLQDLVDTAGIFRVLDTWGPFQNPVQTPVVKVLPSMEPDELSHGEASAALRQLSKLFSGASGESPGETVLLDERPPAVATRENVALASTAVGAAANTATTESPAAATESGDGGRLPGGRSFK</sequence>
<evidence type="ECO:0000256" key="1">
    <source>
        <dbReference type="SAM" id="MobiDB-lite"/>
    </source>
</evidence>
<gene>
    <name evidence="3" type="ORF">EBH_0020630</name>
</gene>
<dbReference type="AlphaFoldDB" id="U6LGX6"/>
<accession>U6LGX6</accession>
<keyword evidence="4" id="KW-1185">Reference proteome</keyword>
<feature type="compositionally biased region" description="Low complexity" evidence="1">
    <location>
        <begin position="563"/>
        <end position="593"/>
    </location>
</feature>
<feature type="transmembrane region" description="Helical" evidence="2">
    <location>
        <begin position="59"/>
        <end position="80"/>
    </location>
</feature>
<organism evidence="3 4">
    <name type="scientific">Eimeria brunetti</name>
    <dbReference type="NCBI Taxonomy" id="51314"/>
    <lineage>
        <taxon>Eukaryota</taxon>
        <taxon>Sar</taxon>
        <taxon>Alveolata</taxon>
        <taxon>Apicomplexa</taxon>
        <taxon>Conoidasida</taxon>
        <taxon>Coccidia</taxon>
        <taxon>Eucoccidiorida</taxon>
        <taxon>Eimeriorina</taxon>
        <taxon>Eimeriidae</taxon>
        <taxon>Eimeria</taxon>
    </lineage>
</organism>
<feature type="region of interest" description="Disordered" evidence="1">
    <location>
        <begin position="460"/>
        <end position="636"/>
    </location>
</feature>
<evidence type="ECO:0000313" key="4">
    <source>
        <dbReference type="Proteomes" id="UP000030750"/>
    </source>
</evidence>
<feature type="compositionally biased region" description="Low complexity" evidence="1">
    <location>
        <begin position="816"/>
        <end position="833"/>
    </location>
</feature>
<evidence type="ECO:0000313" key="3">
    <source>
        <dbReference type="EMBL" id="CDJ48483.1"/>
    </source>
</evidence>
<reference evidence="3" key="2">
    <citation type="submission" date="2013-10" db="EMBL/GenBank/DDBJ databases">
        <authorList>
            <person name="Aslett M."/>
        </authorList>
    </citation>
    <scope>NUCLEOTIDE SEQUENCE [LARGE SCALE GENOMIC DNA]</scope>
    <source>
        <strain evidence="3">Houghton</strain>
    </source>
</reference>
<feature type="region of interest" description="Disordered" evidence="1">
    <location>
        <begin position="754"/>
        <end position="867"/>
    </location>
</feature>
<name>U6LGX6_9EIME</name>
<feature type="compositionally biased region" description="Basic and acidic residues" evidence="1">
    <location>
        <begin position="596"/>
        <end position="608"/>
    </location>
</feature>
<feature type="region of interest" description="Disordered" evidence="1">
    <location>
        <begin position="650"/>
        <end position="713"/>
    </location>
</feature>
<dbReference type="Proteomes" id="UP000030750">
    <property type="component" value="Unassembled WGS sequence"/>
</dbReference>
<feature type="region of interest" description="Disordered" evidence="1">
    <location>
        <begin position="909"/>
        <end position="935"/>
    </location>
</feature>
<feature type="region of interest" description="Disordered" evidence="1">
    <location>
        <begin position="99"/>
        <end position="133"/>
    </location>
</feature>
<keyword evidence="2" id="KW-0812">Transmembrane</keyword>
<dbReference type="EMBL" id="HG711163">
    <property type="protein sequence ID" value="CDJ48483.1"/>
    <property type="molecule type" value="Genomic_DNA"/>
</dbReference>
<feature type="compositionally biased region" description="Low complexity" evidence="1">
    <location>
        <begin position="650"/>
        <end position="669"/>
    </location>
</feature>
<feature type="region of interest" description="Disordered" evidence="1">
    <location>
        <begin position="1032"/>
        <end position="1061"/>
    </location>
</feature>
<reference evidence="3" key="1">
    <citation type="submission" date="2013-10" db="EMBL/GenBank/DDBJ databases">
        <title>Genomic analysis of the causative agents of coccidiosis in chickens.</title>
        <authorList>
            <person name="Reid A.J."/>
            <person name="Blake D."/>
            <person name="Billington K."/>
            <person name="Browne H."/>
            <person name="Dunn M."/>
            <person name="Hung S."/>
            <person name="Kawahara F."/>
            <person name="Miranda-Saavedra D."/>
            <person name="Mourier T."/>
            <person name="Nagra H."/>
            <person name="Otto T.D."/>
            <person name="Rawlings N."/>
            <person name="Sanchez A."/>
            <person name="Sanders M."/>
            <person name="Subramaniam C."/>
            <person name="Tay Y."/>
            <person name="Dear P."/>
            <person name="Doerig C."/>
            <person name="Gruber A."/>
            <person name="Parkinson J."/>
            <person name="Shirley M."/>
            <person name="Wan K.L."/>
            <person name="Berriman M."/>
            <person name="Tomley F."/>
            <person name="Pain A."/>
        </authorList>
    </citation>
    <scope>NUCLEOTIDE SEQUENCE [LARGE SCALE GENOMIC DNA]</scope>
    <source>
        <strain evidence="3">Houghton</strain>
    </source>
</reference>